<dbReference type="InterPro" id="IPR016024">
    <property type="entry name" value="ARM-type_fold"/>
</dbReference>
<dbReference type="PANTHER" id="PTHR14222:SF2">
    <property type="entry name" value="CONDENSIN COMPLEX SUBUNIT 1"/>
    <property type="match status" value="1"/>
</dbReference>
<dbReference type="InterPro" id="IPR032682">
    <property type="entry name" value="Cnd1_C"/>
</dbReference>
<evidence type="ECO:0000256" key="6">
    <source>
        <dbReference type="ARBA" id="ARBA00022776"/>
    </source>
</evidence>
<dbReference type="Gene3D" id="1.25.10.10">
    <property type="entry name" value="Leucine-rich Repeat Variant"/>
    <property type="match status" value="1"/>
</dbReference>
<dbReference type="OrthoDB" id="436262at2759"/>
<evidence type="ECO:0000259" key="13">
    <source>
        <dbReference type="Pfam" id="PF12922"/>
    </source>
</evidence>
<evidence type="ECO:0000256" key="3">
    <source>
        <dbReference type="ARBA" id="ARBA00009606"/>
    </source>
</evidence>
<name>A0A5E8BTQ3_9ASCO</name>
<accession>A0A5E8BTQ3</accession>
<comment type="subcellular location">
    <subcellularLocation>
        <location evidence="2">Chromosome</location>
    </subcellularLocation>
    <subcellularLocation>
        <location evidence="1">Nucleus</location>
    </subcellularLocation>
</comment>
<dbReference type="InterPro" id="IPR011989">
    <property type="entry name" value="ARM-like"/>
</dbReference>
<feature type="region of interest" description="Disordered" evidence="11">
    <location>
        <begin position="523"/>
        <end position="542"/>
    </location>
</feature>
<evidence type="ECO:0000256" key="1">
    <source>
        <dbReference type="ARBA" id="ARBA00004123"/>
    </source>
</evidence>
<dbReference type="GO" id="GO:0000779">
    <property type="term" value="C:condensed chromosome, centromeric region"/>
    <property type="evidence" value="ECO:0007669"/>
    <property type="project" value="TreeGrafter"/>
</dbReference>
<evidence type="ECO:0000259" key="12">
    <source>
        <dbReference type="Pfam" id="PF12717"/>
    </source>
</evidence>
<dbReference type="GO" id="GO:0007076">
    <property type="term" value="P:mitotic chromosome condensation"/>
    <property type="evidence" value="ECO:0007669"/>
    <property type="project" value="InterPro"/>
</dbReference>
<dbReference type="Pfam" id="PF12717">
    <property type="entry name" value="Cnd1"/>
    <property type="match status" value="1"/>
</dbReference>
<dbReference type="RefSeq" id="XP_031854462.1">
    <property type="nucleotide sequence ID" value="XM_031998571.1"/>
</dbReference>
<reference evidence="14 15" key="1">
    <citation type="submission" date="2019-09" db="EMBL/GenBank/DDBJ databases">
        <authorList>
            <person name="Brejova B."/>
        </authorList>
    </citation>
    <scope>NUCLEOTIDE SEQUENCE [LARGE SCALE GENOMIC DNA]</scope>
</reference>
<keyword evidence="15" id="KW-1185">Reference proteome</keyword>
<dbReference type="GO" id="GO:0042393">
    <property type="term" value="F:histone binding"/>
    <property type="evidence" value="ECO:0007669"/>
    <property type="project" value="TreeGrafter"/>
</dbReference>
<feature type="domain" description="Condensin complex subunit 1 N-terminal" evidence="13">
    <location>
        <begin position="118"/>
        <end position="257"/>
    </location>
</feature>
<keyword evidence="8" id="KW-0539">Nucleus</keyword>
<organism evidence="14 15">
    <name type="scientific">Magnusiomyces paraingens</name>
    <dbReference type="NCBI Taxonomy" id="2606893"/>
    <lineage>
        <taxon>Eukaryota</taxon>
        <taxon>Fungi</taxon>
        <taxon>Dikarya</taxon>
        <taxon>Ascomycota</taxon>
        <taxon>Saccharomycotina</taxon>
        <taxon>Dipodascomycetes</taxon>
        <taxon>Dipodascales</taxon>
        <taxon>Dipodascaceae</taxon>
        <taxon>Magnusiomyces</taxon>
    </lineage>
</organism>
<dbReference type="PIRSF" id="PIRSF017127">
    <property type="entry name" value="Condensin_D2"/>
    <property type="match status" value="1"/>
</dbReference>
<keyword evidence="4" id="KW-0158">Chromosome</keyword>
<evidence type="ECO:0000256" key="8">
    <source>
        <dbReference type="ARBA" id="ARBA00023242"/>
    </source>
</evidence>
<dbReference type="GeneID" id="43582671"/>
<dbReference type="GO" id="GO:0010032">
    <property type="term" value="P:meiotic chromosome condensation"/>
    <property type="evidence" value="ECO:0007669"/>
    <property type="project" value="TreeGrafter"/>
</dbReference>
<protein>
    <recommendedName>
        <fullName evidence="10">Condensin complex subunit 1</fullName>
    </recommendedName>
</protein>
<keyword evidence="6 10" id="KW-0498">Mitosis</keyword>
<dbReference type="Pfam" id="PF12922">
    <property type="entry name" value="Cnd1_N"/>
    <property type="match status" value="1"/>
</dbReference>
<evidence type="ECO:0000256" key="2">
    <source>
        <dbReference type="ARBA" id="ARBA00004286"/>
    </source>
</evidence>
<dbReference type="PANTHER" id="PTHR14222">
    <property type="entry name" value="CONDENSIN"/>
    <property type="match status" value="1"/>
</dbReference>
<dbReference type="EMBL" id="CABVLU010000003">
    <property type="protein sequence ID" value="VVT53999.1"/>
    <property type="molecule type" value="Genomic_DNA"/>
</dbReference>
<evidence type="ECO:0000256" key="11">
    <source>
        <dbReference type="SAM" id="MobiDB-lite"/>
    </source>
</evidence>
<keyword evidence="5 10" id="KW-0132">Cell division</keyword>
<sequence length="1472" mass="166594">MHSDTFILSEILSEFQKNPSDVLENYCSLSIRESEIVSLLNEITDYLAVSADSITEGSIFGGSLVLIRASEVLTEEEETANALQAQIQERNEFNSLHNTSDMSLSIEEENHFEAIEFNSASVIGEVKQRISRYGFLIYFLINQLEDSCQNEVKKATALTQGSRRSAHKKPEALAFILKLLGISLVSIYQGLISFSHLLPPQKSKLINRIFSTRVECSTFIGMLLKPVYRLMESEVILKDSHDKLFDILCLAVVEFDEIQNVQSCLGQLLFYFEHIAEPLGDLLFILYYKYKNMGLYEEMIRYIISREFNPNDNKGPKAVALLIGKLVHLSPELVLKQFREICRLLDSKHYTLRSAIVEAAGIVLYDLCKNAVTLKTNSSTPEEEREQGLYSSNSDSDKNLLDIKSLFDLLEERVLDINPYTRIRAIQALTNLTELNTKFNKRRPRMTELAVQALQDKSSLVRRNALRLLSRLISTHPFNYLNEDGRLNLSHWEEKLQAVKLELEKLDSNSSIITSNEAAENSEFLNQSKDENTAEKTSLESSRISGSCSLENPINEISASPKLQLALTYHTEAVQFIKKVHEGLAVAVKLLNSKNKTETIESMDLFVLADAYGVETARFGVRLMIHLVWAKGGGNNDEALAIQKHLLSCYKSLFFDPPADVSPAEANNIVARSLISLTYGATISEAASLERLLSFAMEPSSLVASTQKASITQVKQDTIETDLSIAELANQAIPTTCMISDDVVKVLWKIYGYNQSMAKSQRRGAIIILGMLAKEKSSVINSVGLELLLRIGLGDLGRIDFKLARYSCIALQRMVNNSNNFRLKSSKKVPDPLNSEKKFCANHDVIRRLASFIILPSVSMEWFSLCEEAINAIYAICDAPDIVLSHLIRLKTKQVFSPKHPSLEIEHTELGLNYQNIIENSDGNSLLAQLLFIVGHTSLKTLVYLESLEGQFKRRKIESERERVEAMESKSSISSTGSKTSRKGMHQEEMTQEQEFNLIGGGTTEDDFSENLVYIRETELIFGQQSLLSRFGPLISTLCLEIIRDIQNQEYSEANAHWKRTAQVKLGVDSQFTQYSSLKRRHSKMLVVSATLSLIKMMCVSSEFCSNNLSILVTILEHTSKLIKPVIQSKCEIENDECNISLDSISKNNNGEDCSNNETIDFEEIDDYNTAAIVRSNIVLGMGDLAVQFNHELEDNMQFVYKRLRDHTKMVQRTTLLTLTFLILAGQVKAKDQQLLGQMARCLEDNDETIANLAHIFFLELAAKDNAIYNNFIDMFNSLVSYTKKSEEIAKREGDDPDDVEYSVSHTSIRVDNNTLRRSSRRSDINHSIAYQSYGKYMEDSMIDIDADEQIHNCNDAEDYESFEPLTKEALHRILKFLVSLVDKEKYIKQLSEKLAKRLEKCETPLMWDHLSYVLTLLPHKNEEISEMISAGFKKNASLVTEALLRDNLDFEDVYQQQTDFQVDNMIDDETQ</sequence>
<evidence type="ECO:0000313" key="15">
    <source>
        <dbReference type="Proteomes" id="UP000398389"/>
    </source>
</evidence>
<dbReference type="GO" id="GO:0051301">
    <property type="term" value="P:cell division"/>
    <property type="evidence" value="ECO:0007669"/>
    <property type="project" value="UniProtKB-KW"/>
</dbReference>
<keyword evidence="9 10" id="KW-0131">Cell cycle</keyword>
<dbReference type="InterPro" id="IPR026971">
    <property type="entry name" value="CND1/NCAPD3"/>
</dbReference>
<comment type="function">
    <text evidence="10">Regulatory subunit of the condensin complex, a complex required for conversion of interphase chromatin into mitotic-like condense chromosomes. The condensin complex probably introduces positive supercoils into relaxed DNA in the presence of type I topoisomerases and converts nicked DNA into positive knotted forms in the presence of type II topoisomerases.</text>
</comment>
<dbReference type="Proteomes" id="UP000398389">
    <property type="component" value="Unassembled WGS sequence"/>
</dbReference>
<evidence type="ECO:0000313" key="14">
    <source>
        <dbReference type="EMBL" id="VVT53999.1"/>
    </source>
</evidence>
<evidence type="ECO:0000256" key="5">
    <source>
        <dbReference type="ARBA" id="ARBA00022618"/>
    </source>
</evidence>
<feature type="compositionally biased region" description="Basic and acidic residues" evidence="11">
    <location>
        <begin position="528"/>
        <end position="538"/>
    </location>
</feature>
<feature type="domain" description="Condensin complex subunit 1 C-terminal" evidence="12">
    <location>
        <begin position="1173"/>
        <end position="1288"/>
    </location>
</feature>
<feature type="compositionally biased region" description="Low complexity" evidence="11">
    <location>
        <begin position="969"/>
        <end position="979"/>
    </location>
</feature>
<evidence type="ECO:0000256" key="4">
    <source>
        <dbReference type="ARBA" id="ARBA00022454"/>
    </source>
</evidence>
<gene>
    <name evidence="14" type="ORF">SAPINGB_P003856</name>
</gene>
<dbReference type="GO" id="GO:0005634">
    <property type="term" value="C:nucleus"/>
    <property type="evidence" value="ECO:0007669"/>
    <property type="project" value="UniProtKB-SubCell"/>
</dbReference>
<comment type="similarity">
    <text evidence="3 10">Belongs to the CND1 (condensin subunit 1) family.</text>
</comment>
<feature type="region of interest" description="Disordered" evidence="11">
    <location>
        <begin position="963"/>
        <end position="986"/>
    </location>
</feature>
<evidence type="ECO:0000256" key="10">
    <source>
        <dbReference type="PIRNR" id="PIRNR017127"/>
    </source>
</evidence>
<evidence type="ECO:0000256" key="7">
    <source>
        <dbReference type="ARBA" id="ARBA00023067"/>
    </source>
</evidence>
<keyword evidence="7 10" id="KW-0226">DNA condensation</keyword>
<dbReference type="InterPro" id="IPR024324">
    <property type="entry name" value="Condensin_cplx_su1_N"/>
</dbReference>
<dbReference type="SUPFAM" id="SSF48371">
    <property type="entry name" value="ARM repeat"/>
    <property type="match status" value="1"/>
</dbReference>
<dbReference type="InterPro" id="IPR007673">
    <property type="entry name" value="Condensin_cplx_su1"/>
</dbReference>
<dbReference type="GO" id="GO:0000796">
    <property type="term" value="C:condensin complex"/>
    <property type="evidence" value="ECO:0007669"/>
    <property type="project" value="TreeGrafter"/>
</dbReference>
<evidence type="ECO:0000256" key="9">
    <source>
        <dbReference type="ARBA" id="ARBA00023306"/>
    </source>
</evidence>
<proteinExistence type="inferred from homology"/>